<dbReference type="GO" id="GO:0005743">
    <property type="term" value="C:mitochondrial inner membrane"/>
    <property type="evidence" value="ECO:0007669"/>
    <property type="project" value="TreeGrafter"/>
</dbReference>
<dbReference type="Pfam" id="PF00067">
    <property type="entry name" value="p450"/>
    <property type="match status" value="2"/>
</dbReference>
<dbReference type="GO" id="GO:0034650">
    <property type="term" value="P:cortisol metabolic process"/>
    <property type="evidence" value="ECO:0007669"/>
    <property type="project" value="TreeGrafter"/>
</dbReference>
<evidence type="ECO:0000256" key="3">
    <source>
        <dbReference type="ARBA" id="ARBA00022617"/>
    </source>
</evidence>
<evidence type="ECO:0000313" key="8">
    <source>
        <dbReference type="EMBL" id="EMP35175.1"/>
    </source>
</evidence>
<comment type="similarity">
    <text evidence="2">Belongs to the cytochrome P450 family.</text>
</comment>
<dbReference type="GO" id="GO:0005506">
    <property type="term" value="F:iron ion binding"/>
    <property type="evidence" value="ECO:0007669"/>
    <property type="project" value="InterPro"/>
</dbReference>
<evidence type="ECO:0000256" key="4">
    <source>
        <dbReference type="ARBA" id="ARBA00022723"/>
    </source>
</evidence>
<comment type="cofactor">
    <cofactor evidence="1">
        <name>heme</name>
        <dbReference type="ChEBI" id="CHEBI:30413"/>
    </cofactor>
</comment>
<keyword evidence="5" id="KW-0560">Oxidoreductase</keyword>
<dbReference type="PANTHER" id="PTHR24279">
    <property type="entry name" value="CYTOCHROME P450"/>
    <property type="match status" value="1"/>
</dbReference>
<dbReference type="PRINTS" id="PR00463">
    <property type="entry name" value="EP450I"/>
</dbReference>
<name>M7BHR1_CHEMY</name>
<dbReference type="GO" id="GO:0016705">
    <property type="term" value="F:oxidoreductase activity, acting on paired donors, with incorporation or reduction of molecular oxygen"/>
    <property type="evidence" value="ECO:0007669"/>
    <property type="project" value="InterPro"/>
</dbReference>
<dbReference type="GO" id="GO:0071375">
    <property type="term" value="P:cellular response to peptide hormone stimulus"/>
    <property type="evidence" value="ECO:0007669"/>
    <property type="project" value="TreeGrafter"/>
</dbReference>
<accession>M7BHR1</accession>
<dbReference type="GO" id="GO:0006704">
    <property type="term" value="P:glucocorticoid biosynthetic process"/>
    <property type="evidence" value="ECO:0007669"/>
    <property type="project" value="TreeGrafter"/>
</dbReference>
<reference evidence="9" key="1">
    <citation type="journal article" date="2013" name="Nat. Genet.">
        <title>The draft genomes of soft-shell turtle and green sea turtle yield insights into the development and evolution of the turtle-specific body plan.</title>
        <authorList>
            <person name="Wang Z."/>
            <person name="Pascual-Anaya J."/>
            <person name="Zadissa A."/>
            <person name="Li W."/>
            <person name="Niimura Y."/>
            <person name="Huang Z."/>
            <person name="Li C."/>
            <person name="White S."/>
            <person name="Xiong Z."/>
            <person name="Fang D."/>
            <person name="Wang B."/>
            <person name="Ming Y."/>
            <person name="Chen Y."/>
            <person name="Zheng Y."/>
            <person name="Kuraku S."/>
            <person name="Pignatelli M."/>
            <person name="Herrero J."/>
            <person name="Beal K."/>
            <person name="Nozawa M."/>
            <person name="Li Q."/>
            <person name="Wang J."/>
            <person name="Zhang H."/>
            <person name="Yu L."/>
            <person name="Shigenobu S."/>
            <person name="Wang J."/>
            <person name="Liu J."/>
            <person name="Flicek P."/>
            <person name="Searle S."/>
            <person name="Wang J."/>
            <person name="Kuratani S."/>
            <person name="Yin Y."/>
            <person name="Aken B."/>
            <person name="Zhang G."/>
            <person name="Irie N."/>
        </authorList>
    </citation>
    <scope>NUCLEOTIDE SEQUENCE [LARGE SCALE GENOMIC DNA]</scope>
</reference>
<evidence type="ECO:0000256" key="5">
    <source>
        <dbReference type="ARBA" id="ARBA00023002"/>
    </source>
</evidence>
<sequence length="371" mass="42089">MWKSTFGKYKNVNIGSPEILEQLLRQEGKYPMRSDMALWKEHRDIRQLPYGLFTEEGERWYRLRQVLNQRMLKPSEAMLYTGAINEVVSDLMARLQVERAGSPSGVLVGDVTSLLYRFALEGISYILFETRIGCLEQEIPLETRHFIDAVGLMLKNSIFATVLPQWSRELLPFWNRYLGNWDTIFAFGLCPGRGAGVRLHPGVAGMVPRAGSRVALRGEQFYLLQLSSLKPSPGFQISQPSPSVRRLTSNTLSWALYHLARSPETQTSLYQEVNSVVPGERIPGAQDLAKMPLLRAIIKETLRLYPVVPTNARVMVEKDVIIGGYHFPKNITRTFELRPDPRGTEVKSVSRIVLVPNKPINLQFIARQPAP</sequence>
<evidence type="ECO:0000313" key="9">
    <source>
        <dbReference type="Proteomes" id="UP000031443"/>
    </source>
</evidence>
<dbReference type="InterPro" id="IPR050479">
    <property type="entry name" value="CYP11_CYP27_families"/>
</dbReference>
<dbReference type="GO" id="GO:0006700">
    <property type="term" value="P:C21-steroid hormone biosynthetic process"/>
    <property type="evidence" value="ECO:0007669"/>
    <property type="project" value="TreeGrafter"/>
</dbReference>
<dbReference type="InterPro" id="IPR036396">
    <property type="entry name" value="Cyt_P450_sf"/>
</dbReference>
<proteinExistence type="inferred from homology"/>
<keyword evidence="4" id="KW-0479">Metal-binding</keyword>
<protein>
    <submittedName>
        <fullName evidence="8">Sterol 26-hydroxylase</fullName>
    </submittedName>
</protein>
<evidence type="ECO:0000256" key="1">
    <source>
        <dbReference type="ARBA" id="ARBA00001971"/>
    </source>
</evidence>
<dbReference type="STRING" id="8469.M7BHR1"/>
<gene>
    <name evidence="8" type="ORF">UY3_07660</name>
</gene>
<dbReference type="PANTHER" id="PTHR24279:SF123">
    <property type="entry name" value="CYTOCHROME P450 FAMILY 27 SUBFAMILY A MEMBER 1"/>
    <property type="match status" value="1"/>
</dbReference>
<keyword evidence="9" id="KW-1185">Reference proteome</keyword>
<organism evidence="8 9">
    <name type="scientific">Chelonia mydas</name>
    <name type="common">Green sea-turtle</name>
    <name type="synonym">Chelonia agassizi</name>
    <dbReference type="NCBI Taxonomy" id="8469"/>
    <lineage>
        <taxon>Eukaryota</taxon>
        <taxon>Metazoa</taxon>
        <taxon>Chordata</taxon>
        <taxon>Craniata</taxon>
        <taxon>Vertebrata</taxon>
        <taxon>Euteleostomi</taxon>
        <taxon>Archelosauria</taxon>
        <taxon>Testudinata</taxon>
        <taxon>Testudines</taxon>
        <taxon>Cryptodira</taxon>
        <taxon>Durocryptodira</taxon>
        <taxon>Americhelydia</taxon>
        <taxon>Chelonioidea</taxon>
        <taxon>Cheloniidae</taxon>
        <taxon>Chelonia</taxon>
    </lineage>
</organism>
<evidence type="ECO:0000256" key="7">
    <source>
        <dbReference type="ARBA" id="ARBA00023033"/>
    </source>
</evidence>
<dbReference type="InterPro" id="IPR002401">
    <property type="entry name" value="Cyt_P450_E_grp-I"/>
</dbReference>
<dbReference type="InterPro" id="IPR001128">
    <property type="entry name" value="Cyt_P450"/>
</dbReference>
<evidence type="ECO:0000256" key="6">
    <source>
        <dbReference type="ARBA" id="ARBA00023004"/>
    </source>
</evidence>
<dbReference type="GO" id="GO:0004497">
    <property type="term" value="F:monooxygenase activity"/>
    <property type="evidence" value="ECO:0007669"/>
    <property type="project" value="UniProtKB-KW"/>
</dbReference>
<dbReference type="SUPFAM" id="SSF48264">
    <property type="entry name" value="Cytochrome P450"/>
    <property type="match status" value="2"/>
</dbReference>
<keyword evidence="6" id="KW-0408">Iron</keyword>
<dbReference type="Proteomes" id="UP000031443">
    <property type="component" value="Unassembled WGS sequence"/>
</dbReference>
<dbReference type="AlphaFoldDB" id="M7BHR1"/>
<dbReference type="Gene3D" id="1.10.630.10">
    <property type="entry name" value="Cytochrome P450"/>
    <property type="match status" value="2"/>
</dbReference>
<dbReference type="GO" id="GO:0008203">
    <property type="term" value="P:cholesterol metabolic process"/>
    <property type="evidence" value="ECO:0007669"/>
    <property type="project" value="TreeGrafter"/>
</dbReference>
<keyword evidence="7" id="KW-0503">Monooxygenase</keyword>
<dbReference type="GO" id="GO:0020037">
    <property type="term" value="F:heme binding"/>
    <property type="evidence" value="ECO:0007669"/>
    <property type="project" value="InterPro"/>
</dbReference>
<evidence type="ECO:0000256" key="2">
    <source>
        <dbReference type="ARBA" id="ARBA00010617"/>
    </source>
</evidence>
<keyword evidence="3" id="KW-0349">Heme</keyword>
<dbReference type="EMBL" id="KB529356">
    <property type="protein sequence ID" value="EMP35175.1"/>
    <property type="molecule type" value="Genomic_DNA"/>
</dbReference>